<keyword evidence="8" id="KW-0805">Transcription regulation</keyword>
<protein>
    <submittedName>
        <fullName evidence="15">Zinc finger protein 776</fullName>
    </submittedName>
</protein>
<evidence type="ECO:0000259" key="14">
    <source>
        <dbReference type="PROSITE" id="PS50805"/>
    </source>
</evidence>
<keyword evidence="7" id="KW-0862">Zinc</keyword>
<evidence type="ECO:0000256" key="2">
    <source>
        <dbReference type="ARBA" id="ARBA00004123"/>
    </source>
</evidence>
<dbReference type="FunFam" id="3.30.160.60:FF:001270">
    <property type="entry name" value="zinc finger protein 583 isoform X1"/>
    <property type="match status" value="1"/>
</dbReference>
<dbReference type="FunFam" id="3.30.160.60:FF:000200">
    <property type="entry name" value="zinc finger protein 510 isoform X2"/>
    <property type="match status" value="1"/>
</dbReference>
<feature type="domain" description="C2H2-type" evidence="13">
    <location>
        <begin position="483"/>
        <end position="510"/>
    </location>
</feature>
<dbReference type="PROSITE" id="PS00028">
    <property type="entry name" value="ZINC_FINGER_C2H2_1"/>
    <property type="match status" value="9"/>
</dbReference>
<evidence type="ECO:0000256" key="10">
    <source>
        <dbReference type="ARBA" id="ARBA00023163"/>
    </source>
</evidence>
<reference evidence="15" key="2">
    <citation type="submission" date="2025-09" db="UniProtKB">
        <authorList>
            <consortium name="Ensembl"/>
        </authorList>
    </citation>
    <scope>IDENTIFICATION</scope>
</reference>
<feature type="domain" description="C2H2-type" evidence="13">
    <location>
        <begin position="595"/>
        <end position="622"/>
    </location>
</feature>
<comment type="subcellular location">
    <subcellularLocation>
        <location evidence="2">Nucleus</location>
    </subcellularLocation>
</comment>
<sequence length="625" mass="71689">MSNVKQAVRELGDLEIGSIHNEHHMKPNNQRRFLWLQKLLWNQYRSPRVAGACRRWRRDVVPTAQRLLCSSLKALGVTCAKAEIGIIVPGYLPCSPSAFDLLSPPSRMAAAALRPTAQGTVTFEDVAVNFSQEEWSLLSEAQRCLYHDVMLENLALISSLGCWYGAKDETPSKQTLSIQQESPLRTHWTGVCTKKVHLWGMCGPLLGDILHQGTQHNQKLNGFGAREKTLDDDANHHQEQRRHIGEKSYRSNAKGTSFVKNYKFHVSHEPFIFHEVGKDFLSSLRLLQQEDIHASGKSNFETKHGIPLQGGKTHYICGESTVPFSNKHSLVLHQRLLPGEGPYVCSDSGKFTSKSNSFNNHQRVHTGKRPYQCGQCDESFWYKAHLTEHQRVHTGERPYECGECDKSFSHKHSLVDHQRVHTGERPYECNECGKSFSHKRSLVHHQRVHTGERPYQCGECGKSFNHKCNLIQHQRVHTGERPFECTACGKLFRSNSHLKEHQRVHTGERPYECKECRKSFRYKSHLTEHQRVHTGERPYECRECGKCFHQKGSLIQHQQIHSGERPHECGECGKCFHQKGSLIRHQQIHSGERPHECGECGKCFRQKGNLIKHQRVHTGERHHEC</sequence>
<dbReference type="SUPFAM" id="SSF109640">
    <property type="entry name" value="KRAB domain (Kruppel-associated box)"/>
    <property type="match status" value="1"/>
</dbReference>
<dbReference type="FunFam" id="3.30.160.60:FF:000490">
    <property type="entry name" value="Zinc finger protein 605"/>
    <property type="match status" value="1"/>
</dbReference>
<dbReference type="SMART" id="SM00349">
    <property type="entry name" value="KRAB"/>
    <property type="match status" value="1"/>
</dbReference>
<dbReference type="GO" id="GO:0008270">
    <property type="term" value="F:zinc ion binding"/>
    <property type="evidence" value="ECO:0007669"/>
    <property type="project" value="UniProtKB-KW"/>
</dbReference>
<dbReference type="Gene3D" id="3.30.160.60">
    <property type="entry name" value="Classic Zinc Finger"/>
    <property type="match status" value="10"/>
</dbReference>
<organism evidence="15 16">
    <name type="scientific">Cercocebus atys</name>
    <name type="common">Sooty mangabey</name>
    <name type="synonym">Cercocebus torquatus atys</name>
    <dbReference type="NCBI Taxonomy" id="9531"/>
    <lineage>
        <taxon>Eukaryota</taxon>
        <taxon>Metazoa</taxon>
        <taxon>Chordata</taxon>
        <taxon>Craniata</taxon>
        <taxon>Vertebrata</taxon>
        <taxon>Euteleostomi</taxon>
        <taxon>Mammalia</taxon>
        <taxon>Eutheria</taxon>
        <taxon>Euarchontoglires</taxon>
        <taxon>Primates</taxon>
        <taxon>Haplorrhini</taxon>
        <taxon>Catarrhini</taxon>
        <taxon>Cercopithecidae</taxon>
        <taxon>Cercopithecinae</taxon>
        <taxon>Cercocebus</taxon>
    </lineage>
</organism>
<evidence type="ECO:0000256" key="5">
    <source>
        <dbReference type="ARBA" id="ARBA00022737"/>
    </source>
</evidence>
<proteinExistence type="inferred from homology"/>
<evidence type="ECO:0000256" key="7">
    <source>
        <dbReference type="ARBA" id="ARBA00022833"/>
    </source>
</evidence>
<gene>
    <name evidence="15" type="primary">ZNF776</name>
</gene>
<evidence type="ECO:0000313" key="15">
    <source>
        <dbReference type="Ensembl" id="ENSCATP00000025772.1"/>
    </source>
</evidence>
<keyword evidence="9" id="KW-0238">DNA-binding</keyword>
<feature type="domain" description="C2H2-type" evidence="13">
    <location>
        <begin position="343"/>
        <end position="370"/>
    </location>
</feature>
<dbReference type="InterPro" id="IPR036051">
    <property type="entry name" value="KRAB_dom_sf"/>
</dbReference>
<dbReference type="InterPro" id="IPR036236">
    <property type="entry name" value="Znf_C2H2_sf"/>
</dbReference>
<feature type="domain" description="C2H2-type" evidence="13">
    <location>
        <begin position="371"/>
        <end position="398"/>
    </location>
</feature>
<dbReference type="Pfam" id="PF01352">
    <property type="entry name" value="KRAB"/>
    <property type="match status" value="1"/>
</dbReference>
<dbReference type="GO" id="GO:0003700">
    <property type="term" value="F:DNA-binding transcription factor activity"/>
    <property type="evidence" value="ECO:0007669"/>
    <property type="project" value="TreeGrafter"/>
</dbReference>
<dbReference type="InterPro" id="IPR050589">
    <property type="entry name" value="Ikaros_C2H2-ZF"/>
</dbReference>
<dbReference type="FunFam" id="3.30.160.60:FF:000295">
    <property type="entry name" value="zinc finger protein 19"/>
    <property type="match status" value="1"/>
</dbReference>
<evidence type="ECO:0000256" key="3">
    <source>
        <dbReference type="ARBA" id="ARBA00006991"/>
    </source>
</evidence>
<dbReference type="GeneTree" id="ENSGT00940000164345"/>
<dbReference type="PROSITE" id="PS50157">
    <property type="entry name" value="ZINC_FINGER_C2H2_2"/>
    <property type="match status" value="10"/>
</dbReference>
<feature type="domain" description="C2H2-type" evidence="13">
    <location>
        <begin position="539"/>
        <end position="566"/>
    </location>
</feature>
<reference evidence="15" key="1">
    <citation type="submission" date="2025-08" db="UniProtKB">
        <authorList>
            <consortium name="Ensembl"/>
        </authorList>
    </citation>
    <scope>IDENTIFICATION</scope>
</reference>
<dbReference type="Bgee" id="ENSCATG00000036340">
    <property type="expression patterns" value="Expressed in cerebellum and 12 other cell types or tissues"/>
</dbReference>
<evidence type="ECO:0000256" key="6">
    <source>
        <dbReference type="ARBA" id="ARBA00022771"/>
    </source>
</evidence>
<dbReference type="GO" id="GO:0000978">
    <property type="term" value="F:RNA polymerase II cis-regulatory region sequence-specific DNA binding"/>
    <property type="evidence" value="ECO:0007669"/>
    <property type="project" value="TreeGrafter"/>
</dbReference>
<dbReference type="GO" id="GO:0006357">
    <property type="term" value="P:regulation of transcription by RNA polymerase II"/>
    <property type="evidence" value="ECO:0007669"/>
    <property type="project" value="TreeGrafter"/>
</dbReference>
<evidence type="ECO:0000256" key="9">
    <source>
        <dbReference type="ARBA" id="ARBA00023125"/>
    </source>
</evidence>
<dbReference type="SMART" id="SM00355">
    <property type="entry name" value="ZnF_C2H2"/>
    <property type="match status" value="10"/>
</dbReference>
<dbReference type="InterPro" id="IPR001909">
    <property type="entry name" value="KRAB"/>
</dbReference>
<dbReference type="Gene3D" id="6.10.140.140">
    <property type="match status" value="1"/>
</dbReference>
<evidence type="ECO:0000313" key="16">
    <source>
        <dbReference type="Proteomes" id="UP000233060"/>
    </source>
</evidence>
<keyword evidence="5" id="KW-0677">Repeat</keyword>
<keyword evidence="6 12" id="KW-0863">Zinc-finger</keyword>
<dbReference type="PROSITE" id="PS50805">
    <property type="entry name" value="KRAB"/>
    <property type="match status" value="1"/>
</dbReference>
<name>A0A2K5MKN7_CERAT</name>
<dbReference type="Proteomes" id="UP000233060">
    <property type="component" value="Unassembled WGS sequence"/>
</dbReference>
<dbReference type="Ensembl" id="ENSCATT00000050004.1">
    <property type="protein sequence ID" value="ENSCATP00000025772.1"/>
    <property type="gene ID" value="ENSCATG00000036340.1"/>
</dbReference>
<feature type="domain" description="C2H2-type" evidence="13">
    <location>
        <begin position="427"/>
        <end position="454"/>
    </location>
</feature>
<feature type="domain" description="C2H2-type" evidence="13">
    <location>
        <begin position="455"/>
        <end position="482"/>
    </location>
</feature>
<dbReference type="SUPFAM" id="SSF57667">
    <property type="entry name" value="beta-beta-alpha zinc fingers"/>
    <property type="match status" value="6"/>
</dbReference>
<feature type="domain" description="KRAB" evidence="14">
    <location>
        <begin position="121"/>
        <end position="196"/>
    </location>
</feature>
<keyword evidence="11" id="KW-0539">Nucleus</keyword>
<comment type="function">
    <text evidence="1">May be involved in transcriptional regulation.</text>
</comment>
<dbReference type="AlphaFoldDB" id="A0A2K5MKN7"/>
<dbReference type="Pfam" id="PF00096">
    <property type="entry name" value="zf-C2H2"/>
    <property type="match status" value="9"/>
</dbReference>
<dbReference type="FunFam" id="3.30.160.60:FF:000214">
    <property type="entry name" value="replication initiator 1 isoform X1"/>
    <property type="match status" value="1"/>
</dbReference>
<evidence type="ECO:0000256" key="4">
    <source>
        <dbReference type="ARBA" id="ARBA00022723"/>
    </source>
</evidence>
<evidence type="ECO:0000256" key="11">
    <source>
        <dbReference type="ARBA" id="ARBA00023242"/>
    </source>
</evidence>
<dbReference type="GO" id="GO:0045892">
    <property type="term" value="P:negative regulation of DNA-templated transcription"/>
    <property type="evidence" value="ECO:0007669"/>
    <property type="project" value="UniProtKB-ARBA"/>
</dbReference>
<accession>A0A2K5MKN7</accession>
<dbReference type="GO" id="GO:0005634">
    <property type="term" value="C:nucleus"/>
    <property type="evidence" value="ECO:0007669"/>
    <property type="project" value="UniProtKB-SubCell"/>
</dbReference>
<evidence type="ECO:0000256" key="1">
    <source>
        <dbReference type="ARBA" id="ARBA00003767"/>
    </source>
</evidence>
<dbReference type="CDD" id="cd07765">
    <property type="entry name" value="KRAB_A-box"/>
    <property type="match status" value="1"/>
</dbReference>
<dbReference type="PANTHER" id="PTHR24404">
    <property type="entry name" value="ZINC FINGER PROTEIN"/>
    <property type="match status" value="1"/>
</dbReference>
<evidence type="ECO:0000256" key="8">
    <source>
        <dbReference type="ARBA" id="ARBA00023015"/>
    </source>
</evidence>
<evidence type="ECO:0000259" key="13">
    <source>
        <dbReference type="PROSITE" id="PS50157"/>
    </source>
</evidence>
<keyword evidence="10" id="KW-0804">Transcription</keyword>
<dbReference type="FunFam" id="3.30.160.60:FF:000249">
    <property type="entry name" value="Zinc finger protein 154"/>
    <property type="match status" value="2"/>
</dbReference>
<evidence type="ECO:0000256" key="12">
    <source>
        <dbReference type="PROSITE-ProRule" id="PRU00042"/>
    </source>
</evidence>
<comment type="similarity">
    <text evidence="3">Belongs to the krueppel C2H2-type zinc-finger protein family.</text>
</comment>
<feature type="domain" description="C2H2-type" evidence="13">
    <location>
        <begin position="567"/>
        <end position="594"/>
    </location>
</feature>
<dbReference type="InterPro" id="IPR013087">
    <property type="entry name" value="Znf_C2H2_type"/>
</dbReference>
<keyword evidence="4" id="KW-0479">Metal-binding</keyword>
<keyword evidence="16" id="KW-1185">Reference proteome</keyword>
<dbReference type="PANTHER" id="PTHR24404:SF97">
    <property type="entry name" value="ZINC FINGER PROTEIN 350"/>
    <property type="match status" value="1"/>
</dbReference>
<feature type="domain" description="C2H2-type" evidence="13">
    <location>
        <begin position="399"/>
        <end position="426"/>
    </location>
</feature>
<dbReference type="FunFam" id="3.30.160.60:FF:000012">
    <property type="entry name" value="RB-associated KRAB zinc finger protein-like"/>
    <property type="match status" value="1"/>
</dbReference>
<dbReference type="FunFam" id="3.30.160.60:FF:002343">
    <property type="entry name" value="Zinc finger protein 33A"/>
    <property type="match status" value="2"/>
</dbReference>
<feature type="domain" description="C2H2-type" evidence="13">
    <location>
        <begin position="511"/>
        <end position="538"/>
    </location>
</feature>